<dbReference type="AlphaFoldDB" id="A0A9W7WH82"/>
<gene>
    <name evidence="1" type="ORF">IRJ41_017461</name>
</gene>
<sequence length="211" mass="23551">TGYWTAQQTSHYYKIISISSHQGALEIEQKMEVVWAADSPSFRNSSSSRRTTRVCICNDWHCSCNFRVPTYSVWYSLNPSNPARSESVGKPAHIEIYVQSRDFLTKITNKNVRCVCSRLTSQRSADLGSVHTTALAHFSLWGAHSGGPIRGAAAVLAWHGFTFLQNWLMLDRTQYKVYLKREVPYTGVKADTAASSAGTGFSCNVNISQML</sequence>
<accession>A0A9W7WH82</accession>
<reference evidence="1" key="1">
    <citation type="submission" date="2021-02" db="EMBL/GenBank/DDBJ databases">
        <title>Comparative genomics reveals that relaxation of natural selection precedes convergent phenotypic evolution of cavefish.</title>
        <authorList>
            <person name="Peng Z."/>
        </authorList>
    </citation>
    <scope>NUCLEOTIDE SEQUENCE</scope>
    <source>
        <tissue evidence="1">Muscle</tissue>
    </source>
</reference>
<organism evidence="1 2">
    <name type="scientific">Triplophysa rosa</name>
    <name type="common">Cave loach</name>
    <dbReference type="NCBI Taxonomy" id="992332"/>
    <lineage>
        <taxon>Eukaryota</taxon>
        <taxon>Metazoa</taxon>
        <taxon>Chordata</taxon>
        <taxon>Craniata</taxon>
        <taxon>Vertebrata</taxon>
        <taxon>Euteleostomi</taxon>
        <taxon>Actinopterygii</taxon>
        <taxon>Neopterygii</taxon>
        <taxon>Teleostei</taxon>
        <taxon>Ostariophysi</taxon>
        <taxon>Cypriniformes</taxon>
        <taxon>Nemacheilidae</taxon>
        <taxon>Triplophysa</taxon>
    </lineage>
</organism>
<dbReference type="EMBL" id="JAFHDT010000013">
    <property type="protein sequence ID" value="KAI7801572.1"/>
    <property type="molecule type" value="Genomic_DNA"/>
</dbReference>
<name>A0A9W7WH82_TRIRA</name>
<evidence type="ECO:0000313" key="2">
    <source>
        <dbReference type="Proteomes" id="UP001059041"/>
    </source>
</evidence>
<comment type="caution">
    <text evidence="1">The sequence shown here is derived from an EMBL/GenBank/DDBJ whole genome shotgun (WGS) entry which is preliminary data.</text>
</comment>
<evidence type="ECO:0000313" key="1">
    <source>
        <dbReference type="EMBL" id="KAI7801572.1"/>
    </source>
</evidence>
<proteinExistence type="predicted"/>
<protein>
    <submittedName>
        <fullName evidence="1">Uncharacterized protein</fullName>
    </submittedName>
</protein>
<keyword evidence="2" id="KW-1185">Reference proteome</keyword>
<feature type="non-terminal residue" evidence="1">
    <location>
        <position position="211"/>
    </location>
</feature>
<dbReference type="Proteomes" id="UP001059041">
    <property type="component" value="Linkage Group LG13"/>
</dbReference>